<accession>A0AB39MQZ6</accession>
<reference evidence="1" key="1">
    <citation type="submission" date="2024-07" db="EMBL/GenBank/DDBJ databases">
        <authorList>
            <person name="Yu S.T."/>
        </authorList>
    </citation>
    <scope>NUCLEOTIDE SEQUENCE</scope>
    <source>
        <strain evidence="1">R11</strain>
    </source>
</reference>
<protein>
    <submittedName>
        <fullName evidence="1">Histidine phosphatase family protein</fullName>
    </submittedName>
</protein>
<organism evidence="1">
    <name type="scientific">Streptomyces sp. R11</name>
    <dbReference type="NCBI Taxonomy" id="3238625"/>
    <lineage>
        <taxon>Bacteria</taxon>
        <taxon>Bacillati</taxon>
        <taxon>Actinomycetota</taxon>
        <taxon>Actinomycetes</taxon>
        <taxon>Kitasatosporales</taxon>
        <taxon>Streptomycetaceae</taxon>
        <taxon>Streptomyces</taxon>
    </lineage>
</organism>
<name>A0AB39MQZ6_9ACTN</name>
<dbReference type="Gene3D" id="3.40.50.1240">
    <property type="entry name" value="Phosphoglycerate mutase-like"/>
    <property type="match status" value="1"/>
</dbReference>
<sequence>MVTVRVTMLCAAAAEGSDGLLFGDGARNDHGRHEDTPTEEAIAPYSLALRAPSARCARAAESLAIEATPETALRDLDYGSWYGRPRKDIAAEDPYGFSAWLTDPDAAPHGGESVARLCRRTAAWLSSLPAGTERILTVTEASVIRASLVHVLSAPARAFWHLALPPLPAITLTMRNGCWNARLGRMAIAQQPHSADGSASVAVLRTHATGRYPPLTVPP</sequence>
<evidence type="ECO:0000313" key="1">
    <source>
        <dbReference type="EMBL" id="XDQ08199.1"/>
    </source>
</evidence>
<dbReference type="RefSeq" id="WP_369268659.1">
    <property type="nucleotide sequence ID" value="NZ_CP163432.1"/>
</dbReference>
<dbReference type="InterPro" id="IPR029033">
    <property type="entry name" value="His_PPase_superfam"/>
</dbReference>
<dbReference type="EMBL" id="CP163432">
    <property type="protein sequence ID" value="XDQ08199.1"/>
    <property type="molecule type" value="Genomic_DNA"/>
</dbReference>
<proteinExistence type="predicted"/>
<dbReference type="InterPro" id="IPR013078">
    <property type="entry name" value="His_Pase_superF_clade-1"/>
</dbReference>
<gene>
    <name evidence="1" type="ORF">AB5J55_00165</name>
</gene>
<dbReference type="AlphaFoldDB" id="A0AB39MQZ6"/>
<dbReference type="Pfam" id="PF00300">
    <property type="entry name" value="His_Phos_1"/>
    <property type="match status" value="1"/>
</dbReference>
<dbReference type="SUPFAM" id="SSF53254">
    <property type="entry name" value="Phosphoglycerate mutase-like"/>
    <property type="match status" value="1"/>
</dbReference>